<dbReference type="AlphaFoldDB" id="A0A9Q8SM32"/>
<reference evidence="2" key="1">
    <citation type="journal article" date="2021" name="Mol. Plant Microbe Interact.">
        <title>Complete Genome Sequence of the Plant-Pathogenic Fungus Colletotrichum lupini.</title>
        <authorList>
            <person name="Baroncelli R."/>
            <person name="Pensec F."/>
            <person name="Da Lio D."/>
            <person name="Boufleur T."/>
            <person name="Vicente I."/>
            <person name="Sarrocco S."/>
            <person name="Picot A."/>
            <person name="Baraldi E."/>
            <person name="Sukno S."/>
            <person name="Thon M."/>
            <person name="Le Floch G."/>
        </authorList>
    </citation>
    <scope>NUCLEOTIDE SEQUENCE</scope>
    <source>
        <strain evidence="2">IMI 504893</strain>
    </source>
</reference>
<dbReference type="RefSeq" id="XP_049141520.1">
    <property type="nucleotide sequence ID" value="XM_049284377.1"/>
</dbReference>
<dbReference type="Proteomes" id="UP000830671">
    <property type="component" value="Chromosome 3"/>
</dbReference>
<protein>
    <submittedName>
        <fullName evidence="2">Uncharacterized protein</fullName>
    </submittedName>
</protein>
<organism evidence="2 3">
    <name type="scientific">Colletotrichum lupini</name>
    <dbReference type="NCBI Taxonomy" id="145971"/>
    <lineage>
        <taxon>Eukaryota</taxon>
        <taxon>Fungi</taxon>
        <taxon>Dikarya</taxon>
        <taxon>Ascomycota</taxon>
        <taxon>Pezizomycotina</taxon>
        <taxon>Sordariomycetes</taxon>
        <taxon>Hypocreomycetidae</taxon>
        <taxon>Glomerellales</taxon>
        <taxon>Glomerellaceae</taxon>
        <taxon>Colletotrichum</taxon>
        <taxon>Colletotrichum acutatum species complex</taxon>
    </lineage>
</organism>
<dbReference type="GeneID" id="73339387"/>
<keyword evidence="3" id="KW-1185">Reference proteome</keyword>
<gene>
    <name evidence="2" type="ORF">CLUP02_05370</name>
</gene>
<dbReference type="EMBL" id="CP019475">
    <property type="protein sequence ID" value="UQC79889.1"/>
    <property type="molecule type" value="Genomic_DNA"/>
</dbReference>
<accession>A0A9Q8SM32</accession>
<evidence type="ECO:0000313" key="3">
    <source>
        <dbReference type="Proteomes" id="UP000830671"/>
    </source>
</evidence>
<proteinExistence type="predicted"/>
<feature type="region of interest" description="Disordered" evidence="1">
    <location>
        <begin position="206"/>
        <end position="241"/>
    </location>
</feature>
<sequence length="559" mass="62461">MWEKAGEEIGTKKKFKRQTTKYGHSVQSSECRFGEFETFQSVLDCLHSIPQINGQSACAYRALGIWYFPCPEVNAGAGAGAEQMQQVHLPTRMYLLPFASASTCTCTYSFMDSLFGFASPSTSPYCTYSTAVVILACFSVPSARSNHETRFDIFLTDLNRPKIQRGMTSASRALNQLPTGADLPGYLDTNIKHHLRAERHSADLWGASPASLRDRRPKGSSSGNQNVDPPAGHAPPFDKGNPRSEPPGWVRWWVGLTDDAIDKVDESIKSRRTNSTSPLPAKHWLQQNTMPKYGYLNYLVVSPSLRILVPIHATGIFLITYRFTSHGDTCTSVTWIISRDNRSFSLHDIRHCLQASIISPSQLPHLSLKLKFLPSTMGWYLAQDNLRGNAACADGLSFINNEPRQFLSMGNIHGIADKGQDLQYSNGEPRLQAMPTCLKTGHHQLLRYSSQSIIHLMYPSYHTDMSSTIGQFQALAAWQGITCDYYAGFLRHNLVGSTSVSCRDFNPDIPPRLVQDDGRLTTTVNLPRRSTPVEKPSRRYITQTGRLHYVNCLFFVLPP</sequence>
<dbReference type="KEGG" id="clup:CLUP02_05370"/>
<evidence type="ECO:0000313" key="2">
    <source>
        <dbReference type="EMBL" id="UQC79889.1"/>
    </source>
</evidence>
<evidence type="ECO:0000256" key="1">
    <source>
        <dbReference type="SAM" id="MobiDB-lite"/>
    </source>
</evidence>
<name>A0A9Q8SM32_9PEZI</name>